<accession>A0ABR9XTT7</accession>
<evidence type="ECO:0000256" key="1">
    <source>
        <dbReference type="ARBA" id="ARBA00001946"/>
    </source>
</evidence>
<keyword evidence="3 6" id="KW-0378">Hydrolase</keyword>
<dbReference type="InterPro" id="IPR000086">
    <property type="entry name" value="NUDIX_hydrolase_dom"/>
</dbReference>
<dbReference type="PROSITE" id="PS51462">
    <property type="entry name" value="NUDIX"/>
    <property type="match status" value="1"/>
</dbReference>
<dbReference type="CDD" id="cd04666">
    <property type="entry name" value="NUDIX_DIPP2_like_Nudt4"/>
    <property type="match status" value="1"/>
</dbReference>
<dbReference type="GO" id="GO:0016787">
    <property type="term" value="F:hydrolase activity"/>
    <property type="evidence" value="ECO:0007669"/>
    <property type="project" value="UniProtKB-KW"/>
</dbReference>
<keyword evidence="7" id="KW-1185">Reference proteome</keyword>
<dbReference type="Pfam" id="PF00293">
    <property type="entry name" value="NUDIX"/>
    <property type="match status" value="1"/>
</dbReference>
<evidence type="ECO:0000256" key="2">
    <source>
        <dbReference type="ARBA" id="ARBA00022723"/>
    </source>
</evidence>
<dbReference type="RefSeq" id="WP_175187667.1">
    <property type="nucleotide sequence ID" value="NZ_JABVZQ010000015.1"/>
</dbReference>
<dbReference type="PANTHER" id="PTHR12629:SF0">
    <property type="entry name" value="DIPHOSPHOINOSITOL-POLYPHOSPHATE DIPHOSPHATASE"/>
    <property type="match status" value="1"/>
</dbReference>
<gene>
    <name evidence="6" type="ORF">INT08_09230</name>
</gene>
<dbReference type="EMBL" id="JADGII010000018">
    <property type="protein sequence ID" value="MBF0637348.1"/>
    <property type="molecule type" value="Genomic_DNA"/>
</dbReference>
<evidence type="ECO:0000256" key="3">
    <source>
        <dbReference type="ARBA" id="ARBA00022801"/>
    </source>
</evidence>
<feature type="domain" description="Nudix hydrolase" evidence="5">
    <location>
        <begin position="6"/>
        <end position="129"/>
    </location>
</feature>
<proteinExistence type="predicted"/>
<evidence type="ECO:0000256" key="4">
    <source>
        <dbReference type="ARBA" id="ARBA00022842"/>
    </source>
</evidence>
<reference evidence="6 7" key="1">
    <citation type="journal article" date="2020" name="Microorganisms">
        <title>Simultaneous Genome Sequencing of Prosthecochloris ethylica and Desulfuromonas acetoxidans within a Syntrophic Mixture Reveals Unique Pili and Protein Interactions.</title>
        <authorList>
            <person name="Kyndt J.A."/>
            <person name="Van Beeumen J.J."/>
            <person name="Meyer T.E."/>
        </authorList>
    </citation>
    <scope>NUCLEOTIDE SEQUENCE [LARGE SCALE GENOMIC DNA]</scope>
    <source>
        <strain evidence="6 7">N3</strain>
    </source>
</reference>
<keyword evidence="2" id="KW-0479">Metal-binding</keyword>
<comment type="cofactor">
    <cofactor evidence="1">
        <name>Mg(2+)</name>
        <dbReference type="ChEBI" id="CHEBI:18420"/>
    </cofactor>
</comment>
<dbReference type="Gene3D" id="3.90.79.10">
    <property type="entry name" value="Nucleoside Triphosphate Pyrophosphohydrolase"/>
    <property type="match status" value="1"/>
</dbReference>
<sequence length="135" mass="15507">MSRPQWMFRQSGVLPVIDGKTVLITTRRSRHWIIPKGVVERGMSPDRSAAKEAFEEAGLVGDVQSRGIGSFCYRKWGGICTVHVYPLYVSKLLDEWEESMFRKRKVVPFGKAAEMVHHHELRVLIELFSRTAGYE</sequence>
<comment type="caution">
    <text evidence="6">The sequence shown here is derived from an EMBL/GenBank/DDBJ whole genome shotgun (WGS) entry which is preliminary data.</text>
</comment>
<dbReference type="PANTHER" id="PTHR12629">
    <property type="entry name" value="DIPHOSPHOINOSITOL POLYPHOSPHATE PHOSPHOHYDROLASE"/>
    <property type="match status" value="1"/>
</dbReference>
<organism evidence="6 7">
    <name type="scientific">Prosthecochloris ethylica</name>
    <dbReference type="NCBI Taxonomy" id="2743976"/>
    <lineage>
        <taxon>Bacteria</taxon>
        <taxon>Pseudomonadati</taxon>
        <taxon>Chlorobiota</taxon>
        <taxon>Chlorobiia</taxon>
        <taxon>Chlorobiales</taxon>
        <taxon>Chlorobiaceae</taxon>
        <taxon>Prosthecochloris</taxon>
    </lineage>
</organism>
<evidence type="ECO:0000259" key="5">
    <source>
        <dbReference type="PROSITE" id="PS51462"/>
    </source>
</evidence>
<evidence type="ECO:0000313" key="6">
    <source>
        <dbReference type="EMBL" id="MBF0637348.1"/>
    </source>
</evidence>
<dbReference type="SUPFAM" id="SSF55811">
    <property type="entry name" value="Nudix"/>
    <property type="match status" value="1"/>
</dbReference>
<protein>
    <submittedName>
        <fullName evidence="6">NUDIX hydrolase</fullName>
    </submittedName>
</protein>
<keyword evidence="4" id="KW-0460">Magnesium</keyword>
<dbReference type="InterPro" id="IPR015797">
    <property type="entry name" value="NUDIX_hydrolase-like_dom_sf"/>
</dbReference>
<dbReference type="Proteomes" id="UP000619838">
    <property type="component" value="Unassembled WGS sequence"/>
</dbReference>
<name>A0ABR9XTT7_9CHLB</name>
<evidence type="ECO:0000313" key="7">
    <source>
        <dbReference type="Proteomes" id="UP000619838"/>
    </source>
</evidence>
<dbReference type="InterPro" id="IPR047198">
    <property type="entry name" value="DDP-like_NUDIX"/>
</dbReference>